<dbReference type="AlphaFoldDB" id="A0A1B7TEB3"/>
<dbReference type="Gene3D" id="1.10.4160.10">
    <property type="entry name" value="Hydantoin permease"/>
    <property type="match status" value="1"/>
</dbReference>
<evidence type="ECO:0000256" key="1">
    <source>
        <dbReference type="ARBA" id="ARBA00004141"/>
    </source>
</evidence>
<dbReference type="Pfam" id="PF02133">
    <property type="entry name" value="Transp_cyt_pur"/>
    <property type="match status" value="1"/>
</dbReference>
<feature type="transmembrane region" description="Helical" evidence="8">
    <location>
        <begin position="67"/>
        <end position="86"/>
    </location>
</feature>
<feature type="transmembrane region" description="Helical" evidence="8">
    <location>
        <begin position="419"/>
        <end position="438"/>
    </location>
</feature>
<evidence type="ECO:0000313" key="9">
    <source>
        <dbReference type="EMBL" id="OBA27050.1"/>
    </source>
</evidence>
<dbReference type="PANTHER" id="PTHR31806:SF1">
    <property type="entry name" value="PURINE-CYTOSINE PERMEASE FCY2-RELATED"/>
    <property type="match status" value="1"/>
</dbReference>
<evidence type="ECO:0000256" key="7">
    <source>
        <dbReference type="PIRNR" id="PIRNR002744"/>
    </source>
</evidence>
<dbReference type="InterPro" id="IPR026030">
    <property type="entry name" value="Pur-cyt_permease_Fcy2/21/22"/>
</dbReference>
<feature type="transmembrane region" description="Helical" evidence="8">
    <location>
        <begin position="143"/>
        <end position="162"/>
    </location>
</feature>
<evidence type="ECO:0000256" key="5">
    <source>
        <dbReference type="ARBA" id="ARBA00022989"/>
    </source>
</evidence>
<sequence length="531" mass="58876">MSTNINNAVAEYPHVDKNDVDKFSDNELDDKFDSSSFTSSNLTSKNFIDNHGITPITKASSIQKNNYPFFTSFVLWFSSNSSVPIVSMGTLGPILFGLNFKVCCILIILTNFFCAIPVAYFATFGKQFGLRQLILSRFINGYYCARMFLVFQLIACIGWVAGVNVPAAANCLAMVNAGDHSIPKWASCIIILAVSFVVSFFGVNFLQRFELVSSVLNYVCVFALIARIKLSGEFSVGENTGDSKTIAGNCLSYLAILISFNIAWASYGSDYTIYMNKKTNSWRIAFGVFLGLFISLSFVTIVGAACASCIHGKIADSYSIHGFGGLLYAILIPSATETNFNSHLNIFMNILLTWLSLSVISINIPNFYSFSICCQAIHKFFERFERQWYTLIAFIISVGISIAAVETSFKTFMSDMMDGIGYFAILFTFITLSEIIVFRRFDLSFINPEDYDTKSKLPVGLAGIAAFVLNIPLVAMGMNQSYWIGYIARKCGGAGGGDVAMEITGACSFLIYIPFRYFENKWRPYPVKTDD</sequence>
<keyword evidence="3 7" id="KW-0813">Transport</keyword>
<organism evidence="9 10">
    <name type="scientific">Hanseniaspora valbyensis NRRL Y-1626</name>
    <dbReference type="NCBI Taxonomy" id="766949"/>
    <lineage>
        <taxon>Eukaryota</taxon>
        <taxon>Fungi</taxon>
        <taxon>Dikarya</taxon>
        <taxon>Ascomycota</taxon>
        <taxon>Saccharomycotina</taxon>
        <taxon>Saccharomycetes</taxon>
        <taxon>Saccharomycodales</taxon>
        <taxon>Saccharomycodaceae</taxon>
        <taxon>Hanseniaspora</taxon>
    </lineage>
</organism>
<evidence type="ECO:0000313" key="10">
    <source>
        <dbReference type="Proteomes" id="UP000092321"/>
    </source>
</evidence>
<feature type="transmembrane region" description="Helical" evidence="8">
    <location>
        <begin position="346"/>
        <end position="368"/>
    </location>
</feature>
<dbReference type="OrthoDB" id="2116389at2759"/>
<keyword evidence="10" id="KW-1185">Reference proteome</keyword>
<comment type="caution">
    <text evidence="9">The sequence shown here is derived from an EMBL/GenBank/DDBJ whole genome shotgun (WGS) entry which is preliminary data.</text>
</comment>
<dbReference type="EMBL" id="LXPE01000011">
    <property type="protein sequence ID" value="OBA27050.1"/>
    <property type="molecule type" value="Genomic_DNA"/>
</dbReference>
<dbReference type="PIRSF" id="PIRSF002744">
    <property type="entry name" value="Pur-cyt_permease"/>
    <property type="match status" value="1"/>
</dbReference>
<comment type="subcellular location">
    <subcellularLocation>
        <location evidence="1">Membrane</location>
        <topology evidence="1">Multi-pass membrane protein</topology>
    </subcellularLocation>
</comment>
<feature type="transmembrane region" description="Helical" evidence="8">
    <location>
        <begin position="317"/>
        <end position="334"/>
    </location>
</feature>
<dbReference type="GO" id="GO:0005886">
    <property type="term" value="C:plasma membrane"/>
    <property type="evidence" value="ECO:0007669"/>
    <property type="project" value="TreeGrafter"/>
</dbReference>
<dbReference type="Proteomes" id="UP000092321">
    <property type="component" value="Unassembled WGS sequence"/>
</dbReference>
<protein>
    <recommendedName>
        <fullName evidence="11">Cytosine-purine permease</fullName>
    </recommendedName>
</protein>
<dbReference type="GO" id="GO:0015856">
    <property type="term" value="P:cytosine transport"/>
    <property type="evidence" value="ECO:0007669"/>
    <property type="project" value="TreeGrafter"/>
</dbReference>
<accession>A0A1B7TEB3</accession>
<proteinExistence type="inferred from homology"/>
<feature type="transmembrane region" description="Helical" evidence="8">
    <location>
        <begin position="388"/>
        <end position="407"/>
    </location>
</feature>
<feature type="transmembrane region" description="Helical" evidence="8">
    <location>
        <begin position="98"/>
        <end position="122"/>
    </location>
</feature>
<evidence type="ECO:0000256" key="2">
    <source>
        <dbReference type="ARBA" id="ARBA00008974"/>
    </source>
</evidence>
<evidence type="ECO:0000256" key="6">
    <source>
        <dbReference type="ARBA" id="ARBA00023136"/>
    </source>
</evidence>
<keyword evidence="6 7" id="KW-0472">Membrane</keyword>
<keyword evidence="5 8" id="KW-1133">Transmembrane helix</keyword>
<dbReference type="GO" id="GO:0000329">
    <property type="term" value="C:fungal-type vacuole membrane"/>
    <property type="evidence" value="ECO:0007669"/>
    <property type="project" value="TreeGrafter"/>
</dbReference>
<name>A0A1B7TEB3_9ASCO</name>
<dbReference type="GO" id="GO:0015205">
    <property type="term" value="F:nucleobase transmembrane transporter activity"/>
    <property type="evidence" value="ECO:0007669"/>
    <property type="project" value="TreeGrafter"/>
</dbReference>
<evidence type="ECO:0000256" key="3">
    <source>
        <dbReference type="ARBA" id="ARBA00022448"/>
    </source>
</evidence>
<comment type="similarity">
    <text evidence="2 7">Belongs to the purine-cytosine permease (2.A.39) family.</text>
</comment>
<feature type="transmembrane region" description="Helical" evidence="8">
    <location>
        <begin position="284"/>
        <end position="305"/>
    </location>
</feature>
<dbReference type="PANTHER" id="PTHR31806">
    <property type="entry name" value="PURINE-CYTOSINE PERMEASE FCY2-RELATED"/>
    <property type="match status" value="1"/>
</dbReference>
<feature type="transmembrane region" description="Helical" evidence="8">
    <location>
        <begin position="182"/>
        <end position="202"/>
    </location>
</feature>
<feature type="transmembrane region" description="Helical" evidence="8">
    <location>
        <begin position="499"/>
        <end position="518"/>
    </location>
</feature>
<evidence type="ECO:0000256" key="4">
    <source>
        <dbReference type="ARBA" id="ARBA00022692"/>
    </source>
</evidence>
<reference evidence="10" key="1">
    <citation type="journal article" date="2016" name="Proc. Natl. Acad. Sci. U.S.A.">
        <title>Comparative genomics of biotechnologically important yeasts.</title>
        <authorList>
            <person name="Riley R."/>
            <person name="Haridas S."/>
            <person name="Wolfe K.H."/>
            <person name="Lopes M.R."/>
            <person name="Hittinger C.T."/>
            <person name="Goeker M."/>
            <person name="Salamov A.A."/>
            <person name="Wisecaver J.H."/>
            <person name="Long T.M."/>
            <person name="Calvey C.H."/>
            <person name="Aerts A.L."/>
            <person name="Barry K.W."/>
            <person name="Choi C."/>
            <person name="Clum A."/>
            <person name="Coughlan A.Y."/>
            <person name="Deshpande S."/>
            <person name="Douglass A.P."/>
            <person name="Hanson S.J."/>
            <person name="Klenk H.-P."/>
            <person name="LaButti K.M."/>
            <person name="Lapidus A."/>
            <person name="Lindquist E.A."/>
            <person name="Lipzen A.M."/>
            <person name="Meier-Kolthoff J.P."/>
            <person name="Ohm R.A."/>
            <person name="Otillar R.P."/>
            <person name="Pangilinan J.L."/>
            <person name="Peng Y."/>
            <person name="Rokas A."/>
            <person name="Rosa C.A."/>
            <person name="Scheuner C."/>
            <person name="Sibirny A.A."/>
            <person name="Slot J.C."/>
            <person name="Stielow J.B."/>
            <person name="Sun H."/>
            <person name="Kurtzman C.P."/>
            <person name="Blackwell M."/>
            <person name="Grigoriev I.V."/>
            <person name="Jeffries T.W."/>
        </authorList>
    </citation>
    <scope>NUCLEOTIDE SEQUENCE [LARGE SCALE GENOMIC DNA]</scope>
    <source>
        <strain evidence="10">NRRL Y-1626</strain>
    </source>
</reference>
<evidence type="ECO:0000256" key="8">
    <source>
        <dbReference type="SAM" id="Phobius"/>
    </source>
</evidence>
<feature type="transmembrane region" description="Helical" evidence="8">
    <location>
        <begin position="458"/>
        <end position="478"/>
    </location>
</feature>
<dbReference type="InterPro" id="IPR001248">
    <property type="entry name" value="Pur-cyt_permease"/>
</dbReference>
<keyword evidence="4 8" id="KW-0812">Transmembrane</keyword>
<gene>
    <name evidence="9" type="ORF">HANVADRAFT_23940</name>
</gene>
<feature type="transmembrane region" description="Helical" evidence="8">
    <location>
        <begin position="246"/>
        <end position="264"/>
    </location>
</feature>
<evidence type="ECO:0008006" key="11">
    <source>
        <dbReference type="Google" id="ProtNLM"/>
    </source>
</evidence>